<dbReference type="Proteomes" id="UP001519311">
    <property type="component" value="Unassembled WGS sequence"/>
</dbReference>
<reference evidence="3 4" key="1">
    <citation type="submission" date="2021-03" db="EMBL/GenBank/DDBJ databases">
        <title>Sequencing the genomes of 1000 actinobacteria strains.</title>
        <authorList>
            <person name="Klenk H.-P."/>
        </authorList>
    </citation>
    <scope>NUCLEOTIDE SEQUENCE [LARGE SCALE GENOMIC DNA]</scope>
    <source>
        <strain evidence="3 4">DSM 40843</strain>
    </source>
</reference>
<feature type="transmembrane region" description="Helical" evidence="2">
    <location>
        <begin position="6"/>
        <end position="27"/>
    </location>
</feature>
<keyword evidence="4" id="KW-1185">Reference proteome</keyword>
<name>A0ABS4V5S2_9ACTN</name>
<gene>
    <name evidence="3" type="ORF">JOF59_001663</name>
</gene>
<feature type="transmembrane region" description="Helical" evidence="2">
    <location>
        <begin position="160"/>
        <end position="178"/>
    </location>
</feature>
<feature type="transmembrane region" description="Helical" evidence="2">
    <location>
        <begin position="80"/>
        <end position="101"/>
    </location>
</feature>
<feature type="transmembrane region" description="Helical" evidence="2">
    <location>
        <begin position="121"/>
        <end position="140"/>
    </location>
</feature>
<evidence type="ECO:0008006" key="5">
    <source>
        <dbReference type="Google" id="ProtNLM"/>
    </source>
</evidence>
<protein>
    <recommendedName>
        <fullName evidence="5">Integral membrane protein</fullName>
    </recommendedName>
</protein>
<evidence type="ECO:0000313" key="4">
    <source>
        <dbReference type="Proteomes" id="UP001519311"/>
    </source>
</evidence>
<feature type="transmembrane region" description="Helical" evidence="2">
    <location>
        <begin position="275"/>
        <end position="294"/>
    </location>
</feature>
<feature type="compositionally biased region" description="Low complexity" evidence="1">
    <location>
        <begin position="338"/>
        <end position="352"/>
    </location>
</feature>
<proteinExistence type="predicted"/>
<keyword evidence="2" id="KW-0472">Membrane</keyword>
<feature type="compositionally biased region" description="Pro residues" evidence="1">
    <location>
        <begin position="353"/>
        <end position="374"/>
    </location>
</feature>
<feature type="transmembrane region" description="Helical" evidence="2">
    <location>
        <begin position="211"/>
        <end position="230"/>
    </location>
</feature>
<accession>A0ABS4V5S2</accession>
<organism evidence="3 4">
    <name type="scientific">Streptomyces clavifer</name>
    <dbReference type="NCBI Taxonomy" id="68188"/>
    <lineage>
        <taxon>Bacteria</taxon>
        <taxon>Bacillati</taxon>
        <taxon>Actinomycetota</taxon>
        <taxon>Actinomycetes</taxon>
        <taxon>Kitasatosporales</taxon>
        <taxon>Streptomycetaceae</taxon>
        <taxon>Streptomyces</taxon>
    </lineage>
</organism>
<dbReference type="RefSeq" id="WP_124281254.1">
    <property type="nucleotide sequence ID" value="NZ_BMWJ01000001.1"/>
</dbReference>
<evidence type="ECO:0000313" key="3">
    <source>
        <dbReference type="EMBL" id="MBP2359263.1"/>
    </source>
</evidence>
<keyword evidence="2" id="KW-1133">Transmembrane helix</keyword>
<feature type="transmembrane region" description="Helical" evidence="2">
    <location>
        <begin position="237"/>
        <end position="255"/>
    </location>
</feature>
<sequence length="374" mass="38289">MILTRGAGITGAVLCAVLGAVVAGWIVRDVRAVGEPLELLRFWAGYADARPEALPATSQGDPVLLAVYVLTGFAALRSRVAASALVAAGVVTLALRLPGLWTISASWRDGQYADELRTRALIGTFVALAAALALVITGAAGRRQPVDLDEPRPTRPGRGASVAVFLVLGAAGAVLIAWEIRQFVTLPSAFYPDWFTGGGAVRSGLTDPPPGWSSVALAVLCLVVAFTALFRAVHARPFGMIAAGFVLVSGCLGIARAVHHGMLDDFGGLGTEYQLLVLTSFFLALAGVTGLLALSRKGQEDTDGGSQGYGGYGYPPSAGYGYPPSAGYGYPPAGTPGYGYPPAAPPGHGHPQQGPPGGPGQFGPPPPSSPPPGW</sequence>
<feature type="region of interest" description="Disordered" evidence="1">
    <location>
        <begin position="336"/>
        <end position="374"/>
    </location>
</feature>
<comment type="caution">
    <text evidence="3">The sequence shown here is derived from an EMBL/GenBank/DDBJ whole genome shotgun (WGS) entry which is preliminary data.</text>
</comment>
<evidence type="ECO:0000256" key="2">
    <source>
        <dbReference type="SAM" id="Phobius"/>
    </source>
</evidence>
<evidence type="ECO:0000256" key="1">
    <source>
        <dbReference type="SAM" id="MobiDB-lite"/>
    </source>
</evidence>
<keyword evidence="2" id="KW-0812">Transmembrane</keyword>
<dbReference type="EMBL" id="JAGINS010000001">
    <property type="protein sequence ID" value="MBP2359263.1"/>
    <property type="molecule type" value="Genomic_DNA"/>
</dbReference>